<evidence type="ECO:0000256" key="1">
    <source>
        <dbReference type="SAM" id="SignalP"/>
    </source>
</evidence>
<organism evidence="2 3">
    <name type="scientific">Shewanella fodinae</name>
    <dbReference type="NCBI Taxonomy" id="552357"/>
    <lineage>
        <taxon>Bacteria</taxon>
        <taxon>Pseudomonadati</taxon>
        <taxon>Pseudomonadota</taxon>
        <taxon>Gammaproteobacteria</taxon>
        <taxon>Alteromonadales</taxon>
        <taxon>Shewanellaceae</taxon>
        <taxon>Shewanella</taxon>
    </lineage>
</organism>
<dbReference type="Gene3D" id="2.60.40.420">
    <property type="entry name" value="Cupredoxins - blue copper proteins"/>
    <property type="match status" value="1"/>
</dbReference>
<keyword evidence="1" id="KW-0732">Signal</keyword>
<name>A0A4R2FFV6_9GAMM</name>
<dbReference type="AlphaFoldDB" id="A0A4R2FFV6"/>
<dbReference type="SUPFAM" id="SSF49503">
    <property type="entry name" value="Cupredoxins"/>
    <property type="match status" value="1"/>
</dbReference>
<dbReference type="RefSeq" id="WP_133038419.1">
    <property type="nucleotide sequence ID" value="NZ_SLWF01000007.1"/>
</dbReference>
<dbReference type="InterPro" id="IPR015078">
    <property type="entry name" value="DP-EP"/>
</dbReference>
<sequence length="248" mass="26406">MYHKTLITTLLSTLPLWAAAAPSLQQQIDLATAPVKTAAALQVELNNPSSPLAALGDDLPAFSTSVTFDAQGVTALDSALLQQDLSATEIYHILQLFGWQSTISQYQQATINTDTDRLLLTGSLLPACQAGSTVEVVIERNGNSGVDFSYHQNGVACSGDIDVTSPTTLTYHISHSNIAGLRFTGAGFLNPFNGTIDSVTVSDDGQTLALEDSYQQSGIGKFQFLLKSDENTLVMISPDPEVINRGVE</sequence>
<feature type="chain" id="PRO_5020292106" evidence="1">
    <location>
        <begin position="21"/>
        <end position="248"/>
    </location>
</feature>
<accession>A0A4R2FFV6</accession>
<dbReference type="OrthoDB" id="6255824at2"/>
<dbReference type="InterPro" id="IPR008972">
    <property type="entry name" value="Cupredoxin"/>
</dbReference>
<proteinExistence type="predicted"/>
<comment type="caution">
    <text evidence="2">The sequence shown here is derived from an EMBL/GenBank/DDBJ whole genome shotgun (WGS) entry which is preliminary data.</text>
</comment>
<dbReference type="Pfam" id="PF08985">
    <property type="entry name" value="DP-EP"/>
    <property type="match status" value="1"/>
</dbReference>
<evidence type="ECO:0000313" key="3">
    <source>
        <dbReference type="Proteomes" id="UP000294832"/>
    </source>
</evidence>
<reference evidence="2 3" key="1">
    <citation type="submission" date="2019-03" db="EMBL/GenBank/DDBJ databases">
        <title>Freshwater and sediment microbial communities from various areas in North America, analyzing microbe dynamics in response to fracking.</title>
        <authorList>
            <person name="Lamendella R."/>
        </authorList>
    </citation>
    <scope>NUCLEOTIDE SEQUENCE [LARGE SCALE GENOMIC DNA]</scope>
    <source>
        <strain evidence="2 3">74A</strain>
    </source>
</reference>
<feature type="signal peptide" evidence="1">
    <location>
        <begin position="1"/>
        <end position="20"/>
    </location>
</feature>
<keyword evidence="3" id="KW-1185">Reference proteome</keyword>
<protein>
    <submittedName>
        <fullName evidence="2">Uncharacterized protein DUF1888</fullName>
    </submittedName>
</protein>
<dbReference type="Proteomes" id="UP000294832">
    <property type="component" value="Unassembled WGS sequence"/>
</dbReference>
<gene>
    <name evidence="2" type="ORF">EDC91_1073</name>
</gene>
<dbReference type="EMBL" id="SLWF01000007">
    <property type="protein sequence ID" value="TCN86253.1"/>
    <property type="molecule type" value="Genomic_DNA"/>
</dbReference>
<evidence type="ECO:0000313" key="2">
    <source>
        <dbReference type="EMBL" id="TCN86253.1"/>
    </source>
</evidence>